<comment type="similarity">
    <text evidence="6">Belongs to the globin family.</text>
</comment>
<comment type="caution">
    <text evidence="8">The sequence shown here is derived from an EMBL/GenBank/DDBJ whole genome shotgun (WGS) entry which is preliminary data.</text>
</comment>
<gene>
    <name evidence="8" type="ORF">CYCCA115_LOCUS5413</name>
</gene>
<dbReference type="InterPro" id="IPR012292">
    <property type="entry name" value="Globin/Proto"/>
</dbReference>
<dbReference type="GO" id="GO:0005344">
    <property type="term" value="F:oxygen carrier activity"/>
    <property type="evidence" value="ECO:0007669"/>
    <property type="project" value="UniProtKB-KW"/>
</dbReference>
<name>A0AAD2CKA9_9STRA</name>
<keyword evidence="4" id="KW-0479">Metal-binding</keyword>
<keyword evidence="9" id="KW-1185">Reference proteome</keyword>
<dbReference type="InterPro" id="IPR009050">
    <property type="entry name" value="Globin-like_sf"/>
</dbReference>
<dbReference type="InterPro" id="IPR050532">
    <property type="entry name" value="Globin-like_OT"/>
</dbReference>
<dbReference type="SUPFAM" id="SSF46458">
    <property type="entry name" value="Globin-like"/>
    <property type="match status" value="1"/>
</dbReference>
<evidence type="ECO:0000256" key="3">
    <source>
        <dbReference type="ARBA" id="ARBA00022621"/>
    </source>
</evidence>
<proteinExistence type="inferred from homology"/>
<evidence type="ECO:0000256" key="6">
    <source>
        <dbReference type="RuleBase" id="RU000356"/>
    </source>
</evidence>
<evidence type="ECO:0000256" key="5">
    <source>
        <dbReference type="ARBA" id="ARBA00023004"/>
    </source>
</evidence>
<evidence type="ECO:0000313" key="9">
    <source>
        <dbReference type="Proteomes" id="UP001295423"/>
    </source>
</evidence>
<organism evidence="8 9">
    <name type="scientific">Cylindrotheca closterium</name>
    <dbReference type="NCBI Taxonomy" id="2856"/>
    <lineage>
        <taxon>Eukaryota</taxon>
        <taxon>Sar</taxon>
        <taxon>Stramenopiles</taxon>
        <taxon>Ochrophyta</taxon>
        <taxon>Bacillariophyta</taxon>
        <taxon>Bacillariophyceae</taxon>
        <taxon>Bacillariophycidae</taxon>
        <taxon>Bacillariales</taxon>
        <taxon>Bacillariaceae</taxon>
        <taxon>Cylindrotheca</taxon>
    </lineage>
</organism>
<dbReference type="EMBL" id="CAKOGP040000569">
    <property type="protein sequence ID" value="CAJ1936887.1"/>
    <property type="molecule type" value="Genomic_DNA"/>
</dbReference>
<dbReference type="PANTHER" id="PTHR46458:SF1">
    <property type="entry name" value="GEO09476P1"/>
    <property type="match status" value="1"/>
</dbReference>
<dbReference type="Gene3D" id="1.10.490.10">
    <property type="entry name" value="Globins"/>
    <property type="match status" value="1"/>
</dbReference>
<keyword evidence="1 6" id="KW-0813">Transport</keyword>
<evidence type="ECO:0000259" key="7">
    <source>
        <dbReference type="PROSITE" id="PS01033"/>
    </source>
</evidence>
<keyword evidence="5" id="KW-0408">Iron</keyword>
<feature type="domain" description="Globin" evidence="7">
    <location>
        <begin position="4"/>
        <end position="162"/>
    </location>
</feature>
<dbReference type="Pfam" id="PF00042">
    <property type="entry name" value="Globin"/>
    <property type="match status" value="1"/>
</dbReference>
<reference evidence="8" key="1">
    <citation type="submission" date="2023-08" db="EMBL/GenBank/DDBJ databases">
        <authorList>
            <person name="Audoor S."/>
            <person name="Bilcke G."/>
        </authorList>
    </citation>
    <scope>NUCLEOTIDE SEQUENCE</scope>
</reference>
<dbReference type="InterPro" id="IPR000971">
    <property type="entry name" value="Globin"/>
</dbReference>
<dbReference type="InterPro" id="IPR044399">
    <property type="entry name" value="Mb-like_M"/>
</dbReference>
<dbReference type="Proteomes" id="UP001295423">
    <property type="component" value="Unassembled WGS sequence"/>
</dbReference>
<accession>A0AAD2CKA9</accession>
<dbReference type="GO" id="GO:0020037">
    <property type="term" value="F:heme binding"/>
    <property type="evidence" value="ECO:0007669"/>
    <property type="project" value="InterPro"/>
</dbReference>
<dbReference type="CDD" id="cd01040">
    <property type="entry name" value="Mb-like"/>
    <property type="match status" value="1"/>
</dbReference>
<evidence type="ECO:0000313" key="8">
    <source>
        <dbReference type="EMBL" id="CAJ1936887.1"/>
    </source>
</evidence>
<keyword evidence="3 6" id="KW-0561">Oxygen transport</keyword>
<sequence>MVHDMSYNTVSNVIATWEKVRQVKDYEHVVGTQLFQKFFASTPNAMTVFGFPKGSDPSSKDSLENPRFVKKAKWFIRVFIQMIERSLDMLGPDSELLTEILLELGQRHVRYGVDTSYYPAMGKVLLVVLDDVLDEKTFTPQVRKDWEEVYTALYTDMIEGHNMVNV</sequence>
<dbReference type="PROSITE" id="PS01033">
    <property type="entry name" value="GLOBIN"/>
    <property type="match status" value="1"/>
</dbReference>
<evidence type="ECO:0000256" key="1">
    <source>
        <dbReference type="ARBA" id="ARBA00022448"/>
    </source>
</evidence>
<keyword evidence="2 6" id="KW-0349">Heme</keyword>
<evidence type="ECO:0000256" key="2">
    <source>
        <dbReference type="ARBA" id="ARBA00022617"/>
    </source>
</evidence>
<dbReference type="PANTHER" id="PTHR46458">
    <property type="entry name" value="BLR2807 PROTEIN"/>
    <property type="match status" value="1"/>
</dbReference>
<evidence type="ECO:0000256" key="4">
    <source>
        <dbReference type="ARBA" id="ARBA00022723"/>
    </source>
</evidence>
<dbReference type="GO" id="GO:0019825">
    <property type="term" value="F:oxygen binding"/>
    <property type="evidence" value="ECO:0007669"/>
    <property type="project" value="InterPro"/>
</dbReference>
<dbReference type="AlphaFoldDB" id="A0AAD2CKA9"/>
<dbReference type="GO" id="GO:0046872">
    <property type="term" value="F:metal ion binding"/>
    <property type="evidence" value="ECO:0007669"/>
    <property type="project" value="UniProtKB-KW"/>
</dbReference>
<protein>
    <recommendedName>
        <fullName evidence="7">Globin domain-containing protein</fullName>
    </recommendedName>
</protein>